<accession>A0ACD5Z0C4</accession>
<protein>
    <submittedName>
        <fullName evidence="1">Uncharacterized protein</fullName>
    </submittedName>
</protein>
<reference evidence="1" key="1">
    <citation type="submission" date="2021-05" db="EMBL/GenBank/DDBJ databases">
        <authorList>
            <person name="Scholz U."/>
            <person name="Mascher M."/>
            <person name="Fiebig A."/>
        </authorList>
    </citation>
    <scope>NUCLEOTIDE SEQUENCE [LARGE SCALE GENOMIC DNA]</scope>
</reference>
<evidence type="ECO:0000313" key="1">
    <source>
        <dbReference type="EnsemblPlants" id="AVESA.00010b.r2.6AG1069490.1.CDS"/>
    </source>
</evidence>
<dbReference type="Proteomes" id="UP001732700">
    <property type="component" value="Chromosome 6A"/>
</dbReference>
<keyword evidence="2" id="KW-1185">Reference proteome</keyword>
<organism evidence="1 2">
    <name type="scientific">Avena sativa</name>
    <name type="common">Oat</name>
    <dbReference type="NCBI Taxonomy" id="4498"/>
    <lineage>
        <taxon>Eukaryota</taxon>
        <taxon>Viridiplantae</taxon>
        <taxon>Streptophyta</taxon>
        <taxon>Embryophyta</taxon>
        <taxon>Tracheophyta</taxon>
        <taxon>Spermatophyta</taxon>
        <taxon>Magnoliopsida</taxon>
        <taxon>Liliopsida</taxon>
        <taxon>Poales</taxon>
        <taxon>Poaceae</taxon>
        <taxon>BOP clade</taxon>
        <taxon>Pooideae</taxon>
        <taxon>Poodae</taxon>
        <taxon>Poeae</taxon>
        <taxon>Poeae Chloroplast Group 1 (Aveneae type)</taxon>
        <taxon>Aveninae</taxon>
        <taxon>Avena</taxon>
    </lineage>
</organism>
<reference evidence="1" key="2">
    <citation type="submission" date="2025-09" db="UniProtKB">
        <authorList>
            <consortium name="EnsemblPlants"/>
        </authorList>
    </citation>
    <scope>IDENTIFICATION</scope>
</reference>
<proteinExistence type="predicted"/>
<dbReference type="EnsemblPlants" id="AVESA.00010b.r2.6AG1069490.1">
    <property type="protein sequence ID" value="AVESA.00010b.r2.6AG1069490.1.CDS"/>
    <property type="gene ID" value="AVESA.00010b.r2.6AG1069490"/>
</dbReference>
<evidence type="ECO:0000313" key="2">
    <source>
        <dbReference type="Proteomes" id="UP001732700"/>
    </source>
</evidence>
<sequence>MWCSAENLIQVEASEKLMQYCLLVAHFFLEMNLQELPNTSIHISEGRKRESICVRTVSPSCMLPSRIQLYRLNVCSHRATYLYIAYASLVLSEYSLGYSMIFTRITQMHWCCCEVVNGKSEELYCCCELCCCELHVVVNYGCYTKLLLKGYIVVFIVVNGGWWFTLLDYIYDDIIPTRRVHYRLVTSCRGDLFDRDDDYLRALRCVGCSKVEFNDESFSFRRCLRVLELTESSVQKLPDSIWQLRHLGYLKISEFSGLVTLPESFGDLNNLFHIDLSGCSGLINLPESFGKLIRLVHVNLSGCSGLVSLPASFADLINLSYLNLSRCYALAEIPVLLQKLGKLVHLDLSFWSCFEGIGKGLGGLANLEYLNLSHPCCHHPRHRFHLRELKEGLCKLTSLRYLNLSMCLNPIFYYPQSQEDYIGDCLSGLSSLEHLDLSHNIFLFYLPESLGHLNKLHTLNLSGCIRLKKIGEIKSLKFISQRNCKSLESCYFVVCVDDDAPYSSSNIGQLEDVNCQELQICCLENVMSLEEAQRIRLVEKQKLERLKLCWSVGEARGSVKVDENALLGELVPPHSLRCLEFHGYGGEICLPSWRIPSISSHLSNLVEVTMEDFPRCTTLPPLGLLPNLECLVLRRMASITRIDDIDLSTGNQAAFSRISKVTIDDMENLKVFLFPGIAELVIQKCPELSFGPLPPKAQRLVISDCNKLMSSCGVEEGSSSSTPVTELVVENCNLPLGHWSLLHHLPGLHNLTINNCDDLVTSSPEIIQTLSSLRSLCFSHCKGMISLPEYVGDLTSLRKLTIQSCPDMKSLLQNMDKVTDLKDLHIFDCPELKEWFESEENKTNLAHIRQKYEKMGTSRTT</sequence>
<name>A0ACD5Z0C4_AVESA</name>